<sequence>MVLTVLKSASKKVVNYPEEDIDVISAKQWFSQLCTDPFIRITRYIMSVFPVLTWIHRYNIGWLAGDLIAGLTVGIVAVPVGMSFAQIAILPPEFGLYSAFVGESIYFTLQLFATSKDVSIGPVAIMSLTMAGITQSVQQAHPGTWDNPTIASAVALLSGFIGLGIGFFRLGWLVEFIPMAAVSGFMTGSAINIAASQAPGLMGITGFDTRATTYRVIINTLKGLPRTSLDAAWGLPGLCALYMFRYLSAWATRKFPRRARLFFFINVLRISFVILVLTIAAWLYCRRRRTPAGDFPIKILQDVPAGLKHVRSPHIDAELISAIAPHLPIATIILFLEHIAIAKSFGRMNGYKINPSQELICIGVANTIGSCFGAYPVTGSFAYSALKSKSGVRTPLAGIFTAAVVITALYALTSAFYWIPKAVLSAVIIHAVADLVASPEEVFNYWRISPLEFLIWLAAVLITVFSSVENGIYASVAASLGLLLIRIAHPRNSFLGKMSVRPENDPEEETRVVFVPIDKSGLDNTNVKVLSPSSGVIVYKFEESCVYPNCAIASSALVDYVRENMRRGKDLSTVSLRDRPWNDSGSRRSSTLEQALNEKKPDLHAIVLDFSSVSHIDTTGTQSLIDARTEIERWMDHPVEFYFAGILSPWIRRALVSGRFGYGASGSRIPRDVAEIATSAGDERLPNDTSPNAKDLEKGDDKTKAEDGVEYVEPSGSQWEPIMSQETPFFHLDLHSAVRAAESGLDRSVDLHVQVNAVDEA</sequence>
<feature type="region of interest" description="Disordered" evidence="5">
    <location>
        <begin position="678"/>
        <end position="706"/>
    </location>
</feature>
<proteinExistence type="predicted"/>
<feature type="transmembrane region" description="Helical" evidence="6">
    <location>
        <begin position="394"/>
        <end position="412"/>
    </location>
</feature>
<feature type="domain" description="STAS" evidence="7">
    <location>
        <begin position="592"/>
        <end position="655"/>
    </location>
</feature>
<feature type="transmembrane region" description="Helical" evidence="6">
    <location>
        <begin position="444"/>
        <end position="465"/>
    </location>
</feature>
<gene>
    <name evidence="8" type="ORF">NP233_g4336</name>
</gene>
<evidence type="ECO:0000256" key="4">
    <source>
        <dbReference type="ARBA" id="ARBA00023136"/>
    </source>
</evidence>
<protein>
    <recommendedName>
        <fullName evidence="7">STAS domain-containing protein</fullName>
    </recommendedName>
</protein>
<comment type="subcellular location">
    <subcellularLocation>
        <location evidence="1">Membrane</location>
        <topology evidence="1">Multi-pass membrane protein</topology>
    </subcellularLocation>
</comment>
<evidence type="ECO:0000313" key="9">
    <source>
        <dbReference type="Proteomes" id="UP001213000"/>
    </source>
</evidence>
<reference evidence="8" key="1">
    <citation type="submission" date="2022-07" db="EMBL/GenBank/DDBJ databases">
        <title>Genome Sequence of Leucocoprinus birnbaumii.</title>
        <authorList>
            <person name="Buettner E."/>
        </authorList>
    </citation>
    <scope>NUCLEOTIDE SEQUENCE</scope>
    <source>
        <strain evidence="8">VT141</strain>
    </source>
</reference>
<accession>A0AAD5W1B2</accession>
<feature type="transmembrane region" description="Helical" evidence="6">
    <location>
        <begin position="231"/>
        <end position="249"/>
    </location>
</feature>
<keyword evidence="4 6" id="KW-0472">Membrane</keyword>
<dbReference type="EMBL" id="JANIEX010000232">
    <property type="protein sequence ID" value="KAJ3570550.1"/>
    <property type="molecule type" value="Genomic_DNA"/>
</dbReference>
<dbReference type="AlphaFoldDB" id="A0AAD5W1B2"/>
<dbReference type="Proteomes" id="UP001213000">
    <property type="component" value="Unassembled WGS sequence"/>
</dbReference>
<dbReference type="InterPro" id="IPR001902">
    <property type="entry name" value="SLC26A/SulP_fam"/>
</dbReference>
<comment type="caution">
    <text evidence="8">The sequence shown here is derived from an EMBL/GenBank/DDBJ whole genome shotgun (WGS) entry which is preliminary data.</text>
</comment>
<dbReference type="InterPro" id="IPR011547">
    <property type="entry name" value="SLC26A/SulP_dom"/>
</dbReference>
<dbReference type="NCBIfam" id="TIGR00815">
    <property type="entry name" value="sulP"/>
    <property type="match status" value="1"/>
</dbReference>
<feature type="transmembrane region" description="Helical" evidence="6">
    <location>
        <begin position="150"/>
        <end position="169"/>
    </location>
</feature>
<evidence type="ECO:0000259" key="7">
    <source>
        <dbReference type="PROSITE" id="PS50801"/>
    </source>
</evidence>
<evidence type="ECO:0000256" key="5">
    <source>
        <dbReference type="SAM" id="MobiDB-lite"/>
    </source>
</evidence>
<evidence type="ECO:0000256" key="2">
    <source>
        <dbReference type="ARBA" id="ARBA00022692"/>
    </source>
</evidence>
<dbReference type="CDD" id="cd07042">
    <property type="entry name" value="STAS_SulP_like_sulfate_transporter"/>
    <property type="match status" value="1"/>
</dbReference>
<dbReference type="PROSITE" id="PS50801">
    <property type="entry name" value="STAS"/>
    <property type="match status" value="1"/>
</dbReference>
<feature type="compositionally biased region" description="Basic and acidic residues" evidence="5">
    <location>
        <begin position="694"/>
        <end position="706"/>
    </location>
</feature>
<dbReference type="Pfam" id="PF00916">
    <property type="entry name" value="Sulfate_transp"/>
    <property type="match status" value="1"/>
</dbReference>
<dbReference type="InterPro" id="IPR002645">
    <property type="entry name" value="STAS_dom"/>
</dbReference>
<keyword evidence="3 6" id="KW-1133">Transmembrane helix</keyword>
<keyword evidence="2 6" id="KW-0812">Transmembrane</keyword>
<evidence type="ECO:0000256" key="6">
    <source>
        <dbReference type="SAM" id="Phobius"/>
    </source>
</evidence>
<organism evidence="8 9">
    <name type="scientific">Leucocoprinus birnbaumii</name>
    <dbReference type="NCBI Taxonomy" id="56174"/>
    <lineage>
        <taxon>Eukaryota</taxon>
        <taxon>Fungi</taxon>
        <taxon>Dikarya</taxon>
        <taxon>Basidiomycota</taxon>
        <taxon>Agaricomycotina</taxon>
        <taxon>Agaricomycetes</taxon>
        <taxon>Agaricomycetidae</taxon>
        <taxon>Agaricales</taxon>
        <taxon>Agaricineae</taxon>
        <taxon>Agaricaceae</taxon>
        <taxon>Leucocoprinus</taxon>
    </lineage>
</organism>
<dbReference type="SUPFAM" id="SSF52091">
    <property type="entry name" value="SpoIIaa-like"/>
    <property type="match status" value="1"/>
</dbReference>
<feature type="transmembrane region" description="Helical" evidence="6">
    <location>
        <begin position="67"/>
        <end position="88"/>
    </location>
</feature>
<feature type="transmembrane region" description="Helical" evidence="6">
    <location>
        <begin position="261"/>
        <end position="284"/>
    </location>
</feature>
<evidence type="ECO:0000256" key="1">
    <source>
        <dbReference type="ARBA" id="ARBA00004141"/>
    </source>
</evidence>
<dbReference type="PANTHER" id="PTHR11814">
    <property type="entry name" value="SULFATE TRANSPORTER"/>
    <property type="match status" value="1"/>
</dbReference>
<dbReference type="Gene3D" id="3.30.750.24">
    <property type="entry name" value="STAS domain"/>
    <property type="match status" value="1"/>
</dbReference>
<dbReference type="GO" id="GO:0016020">
    <property type="term" value="C:membrane"/>
    <property type="evidence" value="ECO:0007669"/>
    <property type="project" value="UniProtKB-SubCell"/>
</dbReference>
<dbReference type="InterPro" id="IPR036513">
    <property type="entry name" value="STAS_dom_sf"/>
</dbReference>
<keyword evidence="9" id="KW-1185">Reference proteome</keyword>
<evidence type="ECO:0000313" key="8">
    <source>
        <dbReference type="EMBL" id="KAJ3570550.1"/>
    </source>
</evidence>
<name>A0AAD5W1B2_9AGAR</name>
<dbReference type="GO" id="GO:0055085">
    <property type="term" value="P:transmembrane transport"/>
    <property type="evidence" value="ECO:0007669"/>
    <property type="project" value="InterPro"/>
</dbReference>
<evidence type="ECO:0000256" key="3">
    <source>
        <dbReference type="ARBA" id="ARBA00022989"/>
    </source>
</evidence>
<feature type="transmembrane region" description="Helical" evidence="6">
    <location>
        <begin position="319"/>
        <end position="342"/>
    </location>
</feature>